<keyword evidence="1" id="KW-0472">Membrane</keyword>
<dbReference type="EMBL" id="MHIB01000009">
    <property type="protein sequence ID" value="OGY44900.1"/>
    <property type="molecule type" value="Genomic_DNA"/>
</dbReference>
<reference evidence="2 3" key="1">
    <citation type="journal article" date="2016" name="Nat. Commun.">
        <title>Thousands of microbial genomes shed light on interconnected biogeochemical processes in an aquifer system.</title>
        <authorList>
            <person name="Anantharaman K."/>
            <person name="Brown C.T."/>
            <person name="Hug L.A."/>
            <person name="Sharon I."/>
            <person name="Castelle C.J."/>
            <person name="Probst A.J."/>
            <person name="Thomas B.C."/>
            <person name="Singh A."/>
            <person name="Wilkins M.J."/>
            <person name="Karaoz U."/>
            <person name="Brodie E.L."/>
            <person name="Williams K.H."/>
            <person name="Hubbard S.S."/>
            <person name="Banfield J.F."/>
        </authorList>
    </citation>
    <scope>NUCLEOTIDE SEQUENCE [LARGE SCALE GENOMIC DNA]</scope>
</reference>
<accession>A0A1G1XZA6</accession>
<sequence>MLKKQKFNDSVVINFGFLGGMAEAIYCFAFAFTVTIVGRMNLPPPPEIAAALLFLIVFVFSVAVSGIFVFGYPAYLAVQNRFAEAIMTLATTLVTLAIIGILVFLLITII</sequence>
<evidence type="ECO:0000256" key="1">
    <source>
        <dbReference type="SAM" id="Phobius"/>
    </source>
</evidence>
<organism evidence="2 3">
    <name type="scientific">Candidatus Buchananbacteria bacterium RIFCSPHIGHO2_01_FULL_39_14</name>
    <dbReference type="NCBI Taxonomy" id="1797532"/>
    <lineage>
        <taxon>Bacteria</taxon>
        <taxon>Candidatus Buchananiibacteriota</taxon>
    </lineage>
</organism>
<evidence type="ECO:0000313" key="2">
    <source>
        <dbReference type="EMBL" id="OGY44900.1"/>
    </source>
</evidence>
<proteinExistence type="predicted"/>
<dbReference type="STRING" id="1797532.A2729_03920"/>
<comment type="caution">
    <text evidence="2">The sequence shown here is derived from an EMBL/GenBank/DDBJ whole genome shotgun (WGS) entry which is preliminary data.</text>
</comment>
<keyword evidence="1" id="KW-1133">Transmembrane helix</keyword>
<evidence type="ECO:0000313" key="3">
    <source>
        <dbReference type="Proteomes" id="UP000178930"/>
    </source>
</evidence>
<feature type="transmembrane region" description="Helical" evidence="1">
    <location>
        <begin position="85"/>
        <end position="109"/>
    </location>
</feature>
<protein>
    <submittedName>
        <fullName evidence="2">Uncharacterized protein</fullName>
    </submittedName>
</protein>
<name>A0A1G1XZA6_9BACT</name>
<feature type="transmembrane region" description="Helical" evidence="1">
    <location>
        <begin position="12"/>
        <end position="36"/>
    </location>
</feature>
<gene>
    <name evidence="2" type="ORF">A2729_03920</name>
</gene>
<dbReference type="AlphaFoldDB" id="A0A1G1XZA6"/>
<dbReference type="Proteomes" id="UP000178930">
    <property type="component" value="Unassembled WGS sequence"/>
</dbReference>
<feature type="transmembrane region" description="Helical" evidence="1">
    <location>
        <begin position="48"/>
        <end position="73"/>
    </location>
</feature>
<keyword evidence="1" id="KW-0812">Transmembrane</keyword>